<proteinExistence type="predicted"/>
<evidence type="ECO:0000313" key="1">
    <source>
        <dbReference type="Proteomes" id="UP000887565"/>
    </source>
</evidence>
<dbReference type="Proteomes" id="UP000887565">
    <property type="component" value="Unplaced"/>
</dbReference>
<sequence length="149" mass="17351">MYFHKAPVYVQTHMEELIQPMDLGRPWNRGNNVYENNRNFDNPGGFADIDFGKGHIQLANEEKEIISEKLFDDAQIPPRLPIPNNPVVLEEVQIMEESQDEEVPELESDDEEGQVMRITEMDEETFIWTKWGTYIPPNTTTFVQAVVWP</sequence>
<organism evidence="1 2">
    <name type="scientific">Romanomermis culicivorax</name>
    <name type="common">Nematode worm</name>
    <dbReference type="NCBI Taxonomy" id="13658"/>
    <lineage>
        <taxon>Eukaryota</taxon>
        <taxon>Metazoa</taxon>
        <taxon>Ecdysozoa</taxon>
        <taxon>Nematoda</taxon>
        <taxon>Enoplea</taxon>
        <taxon>Dorylaimia</taxon>
        <taxon>Mermithida</taxon>
        <taxon>Mermithoidea</taxon>
        <taxon>Mermithidae</taxon>
        <taxon>Romanomermis</taxon>
    </lineage>
</organism>
<keyword evidence="1" id="KW-1185">Reference proteome</keyword>
<accession>A0A915K693</accession>
<name>A0A915K693_ROMCU</name>
<reference evidence="2" key="1">
    <citation type="submission" date="2022-11" db="UniProtKB">
        <authorList>
            <consortium name="WormBaseParasite"/>
        </authorList>
    </citation>
    <scope>IDENTIFICATION</scope>
</reference>
<protein>
    <submittedName>
        <fullName evidence="2">Uncharacterized protein</fullName>
    </submittedName>
</protein>
<evidence type="ECO:0000313" key="2">
    <source>
        <dbReference type="WBParaSite" id="nRc.2.0.1.t33853-RA"/>
    </source>
</evidence>
<dbReference type="AlphaFoldDB" id="A0A915K693"/>
<dbReference type="WBParaSite" id="nRc.2.0.1.t33853-RA">
    <property type="protein sequence ID" value="nRc.2.0.1.t33853-RA"/>
    <property type="gene ID" value="nRc.2.0.1.g33853"/>
</dbReference>